<dbReference type="Gene3D" id="3.40.50.1820">
    <property type="entry name" value="alpha/beta hydrolase"/>
    <property type="match status" value="1"/>
</dbReference>
<dbReference type="EMBL" id="MN738821">
    <property type="protein sequence ID" value="QHT37802.1"/>
    <property type="molecule type" value="Genomic_DNA"/>
</dbReference>
<evidence type="ECO:0000313" key="1">
    <source>
        <dbReference type="EMBL" id="QHT37802.1"/>
    </source>
</evidence>
<dbReference type="SUPFAM" id="SSF53474">
    <property type="entry name" value="alpha/beta-Hydrolases"/>
    <property type="match status" value="1"/>
</dbReference>
<organism evidence="1">
    <name type="scientific">viral metagenome</name>
    <dbReference type="NCBI Taxonomy" id="1070528"/>
    <lineage>
        <taxon>unclassified sequences</taxon>
        <taxon>metagenomes</taxon>
        <taxon>organismal metagenomes</taxon>
    </lineage>
</organism>
<accession>A0A6C0F9C7</accession>
<name>A0A6C0F9C7_9ZZZZ</name>
<dbReference type="InterPro" id="IPR029058">
    <property type="entry name" value="AB_hydrolase_fold"/>
</dbReference>
<reference evidence="1" key="1">
    <citation type="journal article" date="2020" name="Nature">
        <title>Giant virus diversity and host interactions through global metagenomics.</title>
        <authorList>
            <person name="Schulz F."/>
            <person name="Roux S."/>
            <person name="Paez-Espino D."/>
            <person name="Jungbluth S."/>
            <person name="Walsh D.A."/>
            <person name="Denef V.J."/>
            <person name="McMahon K.D."/>
            <person name="Konstantinidis K.T."/>
            <person name="Eloe-Fadrosh E.A."/>
            <person name="Kyrpides N.C."/>
            <person name="Woyke T."/>
        </authorList>
    </citation>
    <scope>NUCLEOTIDE SEQUENCE</scope>
    <source>
        <strain evidence="1">GVMAG-S-ERX556049-19</strain>
    </source>
</reference>
<sequence>MQFHFHVFLFFATLIYACGFKSKIIQKSLLLPSKNPAKYNIIFFPGYDKKPYSYKNLCDKINERLDDSVNFLVLDYDFKTPFFLERHCNEITVECLMHLKSLNKDAEKTYLMGHSAGGYYAIEPAEKYCDGLIQLGCTLNSRGKLPWKETSLQKYRKPVLTLLGEKDGYFSYLNSIQEYYDLFKNERPRKPIVIEKDVNHLQMCDNIESNMAKFIQKKDCPSPLTLEQAHDRLSFTIAGFINNDTFIHYKNNQSMAKINQYKQLADSVNNVSIRTQYCVICPKKSTLLPIQNTMHSDLREFISSKPKIHDDGLISTHSYVQKTFKNNLYSPSLWIKTKNQEAIKIHPKYQYLETKSETSAAGLNRKIFKKYFTGKNSTFVFFEHDTVYDNVLSSARWITDEISVVYNEKNETLHIRSPVLYSGNKYIPRYAGMKYMKLLTPQMVKEIESLYF</sequence>
<proteinExistence type="predicted"/>
<protein>
    <submittedName>
        <fullName evidence="1">Uncharacterized protein</fullName>
    </submittedName>
</protein>
<dbReference type="AlphaFoldDB" id="A0A6C0F9C7"/>